<feature type="domain" description="SusD-like N-terminal" evidence="7">
    <location>
        <begin position="21"/>
        <end position="222"/>
    </location>
</feature>
<evidence type="ECO:0000256" key="4">
    <source>
        <dbReference type="ARBA" id="ARBA00023136"/>
    </source>
</evidence>
<comment type="subcellular location">
    <subcellularLocation>
        <location evidence="1">Cell outer membrane</location>
    </subcellularLocation>
</comment>
<dbReference type="PROSITE" id="PS51257">
    <property type="entry name" value="PROKAR_LIPOPROTEIN"/>
    <property type="match status" value="1"/>
</dbReference>
<keyword evidence="4" id="KW-0472">Membrane</keyword>
<evidence type="ECO:0000256" key="1">
    <source>
        <dbReference type="ARBA" id="ARBA00004442"/>
    </source>
</evidence>
<dbReference type="EMBL" id="JAPDPJ010000056">
    <property type="protein sequence ID" value="MCW3788530.1"/>
    <property type="molecule type" value="Genomic_DNA"/>
</dbReference>
<dbReference type="RefSeq" id="WP_301192088.1">
    <property type="nucleotide sequence ID" value="NZ_JAPDPJ010000056.1"/>
</dbReference>
<reference evidence="8" key="1">
    <citation type="submission" date="2022-10" db="EMBL/GenBank/DDBJ databases">
        <authorList>
            <person name="Yu W.X."/>
        </authorList>
    </citation>
    <scope>NUCLEOTIDE SEQUENCE</scope>
    <source>
        <strain evidence="8">AAT</strain>
    </source>
</reference>
<evidence type="ECO:0000313" key="9">
    <source>
        <dbReference type="Proteomes" id="UP001209229"/>
    </source>
</evidence>
<sequence length="506" mass="57949">MKTRYLIFIISIMGLVACSEEFLELENPNKITSSTYWQTEADLEAGLATAYNSLVDDYNGHWGVVALEIKEGRTENFQIRNDVRDRYDISTFQNTISNGVSSNFYKGCYVGIFRCNQIINYSDQIKDITDQKRNELVAEALFVRGLQYFILAIDFGSVPIITELAATKEDYFNGKSTQAEVYAQAIADLQEAKKYLPTTWPAGMVGRATKGAAMGFLGRAYLYQKDYDNAIAELADLVSKESEYGYGLMENFADNFTLENENNKESVFELQYSLLGGPDIWTSNPANKSRSTFIAQECAPGEVGGWFELFPTQVLLDEYLKESTVDGDFDPRALATLAWNYPGCVFYQKEFLPSFGADAIWLRKNQNWWNENEGDWKSELNEKGMRYADVLLMLAEAYTMKDQINMAAPLVQRIRSRANLADLSVTMANWNSTEMMQEIMHQRNLEFAREGLHFYDLRRWETLQSTIAAKQVEGYNNYTPKFQYYPIPESELENNSEIEQNDAWKN</sequence>
<protein>
    <submittedName>
        <fullName evidence="8">RagB/SusD family nutrient uptake outer membrane protein</fullName>
    </submittedName>
</protein>
<dbReference type="Pfam" id="PF07980">
    <property type="entry name" value="SusD_RagB"/>
    <property type="match status" value="1"/>
</dbReference>
<evidence type="ECO:0000259" key="7">
    <source>
        <dbReference type="Pfam" id="PF14322"/>
    </source>
</evidence>
<comment type="similarity">
    <text evidence="2">Belongs to the SusD family.</text>
</comment>
<accession>A0AAE3M8I5</accession>
<dbReference type="AlphaFoldDB" id="A0AAE3M8I5"/>
<evidence type="ECO:0000256" key="3">
    <source>
        <dbReference type="ARBA" id="ARBA00022729"/>
    </source>
</evidence>
<evidence type="ECO:0000256" key="2">
    <source>
        <dbReference type="ARBA" id="ARBA00006275"/>
    </source>
</evidence>
<name>A0AAE3M8I5_9BACT</name>
<feature type="domain" description="RagB/SusD" evidence="6">
    <location>
        <begin position="264"/>
        <end position="504"/>
    </location>
</feature>
<dbReference type="CDD" id="cd08977">
    <property type="entry name" value="SusD"/>
    <property type="match status" value="1"/>
</dbReference>
<comment type="caution">
    <text evidence="8">The sequence shown here is derived from an EMBL/GenBank/DDBJ whole genome shotgun (WGS) entry which is preliminary data.</text>
</comment>
<keyword evidence="5" id="KW-0998">Cell outer membrane</keyword>
<proteinExistence type="inferred from homology"/>
<evidence type="ECO:0000256" key="5">
    <source>
        <dbReference type="ARBA" id="ARBA00023237"/>
    </source>
</evidence>
<dbReference type="InterPro" id="IPR011990">
    <property type="entry name" value="TPR-like_helical_dom_sf"/>
</dbReference>
<keyword evidence="3" id="KW-0732">Signal</keyword>
<evidence type="ECO:0000313" key="8">
    <source>
        <dbReference type="EMBL" id="MCW3788530.1"/>
    </source>
</evidence>
<gene>
    <name evidence="8" type="ORF">OM075_18830</name>
</gene>
<dbReference type="SUPFAM" id="SSF48452">
    <property type="entry name" value="TPR-like"/>
    <property type="match status" value="1"/>
</dbReference>
<keyword evidence="9" id="KW-1185">Reference proteome</keyword>
<dbReference type="Proteomes" id="UP001209229">
    <property type="component" value="Unassembled WGS sequence"/>
</dbReference>
<dbReference type="InterPro" id="IPR033985">
    <property type="entry name" value="SusD-like_N"/>
</dbReference>
<dbReference type="Pfam" id="PF14322">
    <property type="entry name" value="SusD-like_3"/>
    <property type="match status" value="1"/>
</dbReference>
<evidence type="ECO:0000259" key="6">
    <source>
        <dbReference type="Pfam" id="PF07980"/>
    </source>
</evidence>
<organism evidence="8 9">
    <name type="scientific">Plebeiibacterium sediminum</name>
    <dbReference type="NCBI Taxonomy" id="2992112"/>
    <lineage>
        <taxon>Bacteria</taxon>
        <taxon>Pseudomonadati</taxon>
        <taxon>Bacteroidota</taxon>
        <taxon>Bacteroidia</taxon>
        <taxon>Marinilabiliales</taxon>
        <taxon>Marinilabiliaceae</taxon>
        <taxon>Plebeiibacterium</taxon>
    </lineage>
</organism>
<dbReference type="GO" id="GO:0009279">
    <property type="term" value="C:cell outer membrane"/>
    <property type="evidence" value="ECO:0007669"/>
    <property type="project" value="UniProtKB-SubCell"/>
</dbReference>
<dbReference type="Gene3D" id="1.25.40.390">
    <property type="match status" value="1"/>
</dbReference>
<dbReference type="InterPro" id="IPR012944">
    <property type="entry name" value="SusD_RagB_dom"/>
</dbReference>